<protein>
    <submittedName>
        <fullName evidence="9">DAO-domain-containing protein</fullName>
    </submittedName>
</protein>
<keyword evidence="5" id="KW-0560">Oxidoreductase</keyword>
<dbReference type="InterPro" id="IPR006076">
    <property type="entry name" value="FAD-dep_OxRdtase"/>
</dbReference>
<dbReference type="GO" id="GO:0008115">
    <property type="term" value="F:sarcosine oxidase activity"/>
    <property type="evidence" value="ECO:0007669"/>
    <property type="project" value="TreeGrafter"/>
</dbReference>
<evidence type="ECO:0000256" key="1">
    <source>
        <dbReference type="ARBA" id="ARBA00001974"/>
    </source>
</evidence>
<dbReference type="OrthoDB" id="2219495at2759"/>
<dbReference type="EMBL" id="KV425551">
    <property type="protein sequence ID" value="KZT30964.1"/>
    <property type="molecule type" value="Genomic_DNA"/>
</dbReference>
<evidence type="ECO:0000256" key="3">
    <source>
        <dbReference type="ARBA" id="ARBA00022630"/>
    </source>
</evidence>
<dbReference type="GO" id="GO:0051698">
    <property type="term" value="F:saccharopine oxidase activity"/>
    <property type="evidence" value="ECO:0007669"/>
    <property type="project" value="TreeGrafter"/>
</dbReference>
<feature type="region of interest" description="Disordered" evidence="6">
    <location>
        <begin position="408"/>
        <end position="441"/>
    </location>
</feature>
<keyword evidence="10" id="KW-1185">Reference proteome</keyword>
<accession>A0A165WC22</accession>
<dbReference type="SUPFAM" id="SSF51905">
    <property type="entry name" value="FAD/NAD(P)-binding domain"/>
    <property type="match status" value="1"/>
</dbReference>
<keyword evidence="7" id="KW-1133">Transmembrane helix</keyword>
<evidence type="ECO:0000256" key="6">
    <source>
        <dbReference type="SAM" id="MobiDB-lite"/>
    </source>
</evidence>
<comment type="similarity">
    <text evidence="2">Belongs to the MSOX/MTOX family.</text>
</comment>
<dbReference type="PANTHER" id="PTHR10961:SF26">
    <property type="entry name" value="L-SACCHAROPINE OXIDASE"/>
    <property type="match status" value="1"/>
</dbReference>
<evidence type="ECO:0000256" key="4">
    <source>
        <dbReference type="ARBA" id="ARBA00022827"/>
    </source>
</evidence>
<dbReference type="AlphaFoldDB" id="A0A165WC22"/>
<feature type="compositionally biased region" description="Basic and acidic residues" evidence="6">
    <location>
        <begin position="408"/>
        <end position="429"/>
    </location>
</feature>
<keyword evidence="4" id="KW-0274">FAD</keyword>
<dbReference type="InterPro" id="IPR036188">
    <property type="entry name" value="FAD/NAD-bd_sf"/>
</dbReference>
<dbReference type="InterPro" id="IPR045170">
    <property type="entry name" value="MTOX"/>
</dbReference>
<feature type="transmembrane region" description="Helical" evidence="7">
    <location>
        <begin position="464"/>
        <end position="482"/>
    </location>
</feature>
<gene>
    <name evidence="9" type="ORF">NEOLEDRAFT_1054401</name>
</gene>
<dbReference type="FunCoup" id="A0A165WC22">
    <property type="interactions" value="83"/>
</dbReference>
<proteinExistence type="inferred from homology"/>
<evidence type="ECO:0000256" key="2">
    <source>
        <dbReference type="ARBA" id="ARBA00010989"/>
    </source>
</evidence>
<dbReference type="Proteomes" id="UP000076761">
    <property type="component" value="Unassembled WGS sequence"/>
</dbReference>
<keyword evidence="7" id="KW-0812">Transmembrane</keyword>
<evidence type="ECO:0000256" key="7">
    <source>
        <dbReference type="SAM" id="Phobius"/>
    </source>
</evidence>
<comment type="cofactor">
    <cofactor evidence="1">
        <name>FAD</name>
        <dbReference type="ChEBI" id="CHEBI:57692"/>
    </cofactor>
</comment>
<dbReference type="Gene3D" id="3.50.50.60">
    <property type="entry name" value="FAD/NAD(P)-binding domain"/>
    <property type="match status" value="1"/>
</dbReference>
<keyword evidence="3" id="KW-0285">Flavoprotein</keyword>
<dbReference type="PANTHER" id="PTHR10961">
    <property type="entry name" value="PEROXISOMAL SARCOSINE OXIDASE"/>
    <property type="match status" value="1"/>
</dbReference>
<evidence type="ECO:0000256" key="5">
    <source>
        <dbReference type="ARBA" id="ARBA00023002"/>
    </source>
</evidence>
<feature type="domain" description="FAD dependent oxidoreductase" evidence="8">
    <location>
        <begin position="12"/>
        <end position="389"/>
    </location>
</feature>
<sequence length="486" mass="54490">MTNKDIQLGSHIIVVGGGTWGLSTAWHLAQRGYRNVICIDKFPYPSPDSAGYDLNKMARTEYGGEKFMQSISREALHEWRSNPLFHTVFHETGRLSIASSPASYDELQEYHRELLQSPRAGEVVWLDSGEEIRKFAPYLTGSFNEAKAVYNPEGGWVHARKAMELVGVECTRLGVQFINGPSGTASELIFNSSRSTVLGVRCLDGSIYLASRVILATGAWSDLLLDMESQLIAKCWTLAHVKLADPSERQAVKGIPVILDMEKGFFFEPDEEGYVKICNEFPGFTNYQKALVEGKEKKLSVPRGHGSHPTDTMPDRSFQEVRDLLDILKPEWRDRELLNSKMCWCTDTPDRNFLISLHPQYGRSLVLATGDSGHGFKMLPTVGKYVADLVEGREDEWQQSEVGKQLKDKWRWRPDTADKRPGDDSRPGHGGDLSEEEGWKGEGTTWSGGYIGDSSSRSRWHGQVILLTILTITLGCIVYRGLLWGL</sequence>
<dbReference type="STRING" id="1314782.A0A165WC22"/>
<name>A0A165WC22_9AGAM</name>
<evidence type="ECO:0000313" key="9">
    <source>
        <dbReference type="EMBL" id="KZT30964.1"/>
    </source>
</evidence>
<dbReference type="InParanoid" id="A0A165WC22"/>
<dbReference type="GO" id="GO:0050660">
    <property type="term" value="F:flavin adenine dinucleotide binding"/>
    <property type="evidence" value="ECO:0007669"/>
    <property type="project" value="InterPro"/>
</dbReference>
<organism evidence="9 10">
    <name type="scientific">Neolentinus lepideus HHB14362 ss-1</name>
    <dbReference type="NCBI Taxonomy" id="1314782"/>
    <lineage>
        <taxon>Eukaryota</taxon>
        <taxon>Fungi</taxon>
        <taxon>Dikarya</taxon>
        <taxon>Basidiomycota</taxon>
        <taxon>Agaricomycotina</taxon>
        <taxon>Agaricomycetes</taxon>
        <taxon>Gloeophyllales</taxon>
        <taxon>Gloeophyllaceae</taxon>
        <taxon>Neolentinus</taxon>
    </lineage>
</organism>
<evidence type="ECO:0000313" key="10">
    <source>
        <dbReference type="Proteomes" id="UP000076761"/>
    </source>
</evidence>
<keyword evidence="7" id="KW-0472">Membrane</keyword>
<evidence type="ECO:0000259" key="8">
    <source>
        <dbReference type="Pfam" id="PF01266"/>
    </source>
</evidence>
<dbReference type="Gene3D" id="3.30.9.10">
    <property type="entry name" value="D-Amino Acid Oxidase, subunit A, domain 2"/>
    <property type="match status" value="1"/>
</dbReference>
<reference evidence="9 10" key="1">
    <citation type="journal article" date="2016" name="Mol. Biol. Evol.">
        <title>Comparative Genomics of Early-Diverging Mushroom-Forming Fungi Provides Insights into the Origins of Lignocellulose Decay Capabilities.</title>
        <authorList>
            <person name="Nagy L.G."/>
            <person name="Riley R."/>
            <person name="Tritt A."/>
            <person name="Adam C."/>
            <person name="Daum C."/>
            <person name="Floudas D."/>
            <person name="Sun H."/>
            <person name="Yadav J.S."/>
            <person name="Pangilinan J."/>
            <person name="Larsson K.H."/>
            <person name="Matsuura K."/>
            <person name="Barry K."/>
            <person name="Labutti K."/>
            <person name="Kuo R."/>
            <person name="Ohm R.A."/>
            <person name="Bhattacharya S.S."/>
            <person name="Shirouzu T."/>
            <person name="Yoshinaga Y."/>
            <person name="Martin F.M."/>
            <person name="Grigoriev I.V."/>
            <person name="Hibbett D.S."/>
        </authorList>
    </citation>
    <scope>NUCLEOTIDE SEQUENCE [LARGE SCALE GENOMIC DNA]</scope>
    <source>
        <strain evidence="9 10">HHB14362 ss-1</strain>
    </source>
</reference>
<dbReference type="Pfam" id="PF01266">
    <property type="entry name" value="DAO"/>
    <property type="match status" value="1"/>
</dbReference>